<sequence>MQTSTTDVLIVGAGPVGLTAAIVLTQHGHDVTVVDRQAEGTNTSRAAVVHSRTLELLEPYGVVGDLVARGVHTPTFTIRDRDDLLIAVPFSKLPTPYPYTLMISQADTEAFLLNRLENLGGKVVRPASVSEIRQTAECAIATFTDGRQIRARYLIGADGMHSTVRDQAGIAFSGGTYAESFVLADVHLSGGVPAREVILYFSPAGLVVVAPLPDKMYRIVATVDEAPQNPDVAFVQALLDERGPQSRPAVIEDVVWGSRFRVHHRIADQFRDNRILLAGDAAHVHSPAGGQGMNLGIEDAVVLGEQLSQVLAGASDAVLDDYAATRRRAAGDVVTMTSRLTELATASAKLRPVRNRVMRLAGKLPAVRRALAWRLSGLNRR</sequence>
<dbReference type="GO" id="GO:0016709">
    <property type="term" value="F:oxidoreductase activity, acting on paired donors, with incorporation or reduction of molecular oxygen, NAD(P)H as one donor, and incorporation of one atom of oxygen"/>
    <property type="evidence" value="ECO:0007669"/>
    <property type="project" value="UniProtKB-ARBA"/>
</dbReference>
<reference evidence="5 9" key="1">
    <citation type="submission" date="2015-03" db="EMBL/GenBank/DDBJ databases">
        <authorList>
            <person name="Murphy D."/>
        </authorList>
    </citation>
    <scope>NUCLEOTIDE SEQUENCE [LARGE SCALE GENOMIC DNA]</scope>
    <source>
        <strain evidence="5 9">D16</strain>
    </source>
</reference>
<keyword evidence="10" id="KW-1185">Reference proteome</keyword>
<evidence type="ECO:0000259" key="4">
    <source>
        <dbReference type="Pfam" id="PF01494"/>
    </source>
</evidence>
<dbReference type="EMBL" id="LQOP01000016">
    <property type="protein sequence ID" value="ORV26056.1"/>
    <property type="molecule type" value="Genomic_DNA"/>
</dbReference>
<evidence type="ECO:0000256" key="1">
    <source>
        <dbReference type="ARBA" id="ARBA00001974"/>
    </source>
</evidence>
<dbReference type="PANTHER" id="PTHR43004:SF19">
    <property type="entry name" value="BINDING MONOOXYGENASE, PUTATIVE (JCVI)-RELATED"/>
    <property type="match status" value="1"/>
</dbReference>
<keyword evidence="3" id="KW-0274">FAD</keyword>
<keyword evidence="5" id="KW-0560">Oxidoreductase</keyword>
<comment type="cofactor">
    <cofactor evidence="1">
        <name>FAD</name>
        <dbReference type="ChEBI" id="CHEBI:57692"/>
    </cofactor>
</comment>
<reference evidence="7 10" key="2">
    <citation type="submission" date="2016-01" db="EMBL/GenBank/DDBJ databases">
        <title>The new phylogeny of the genus Mycobacterium.</title>
        <authorList>
            <person name="Tarcisio F."/>
            <person name="Conor M."/>
            <person name="Antonella G."/>
            <person name="Elisabetta G."/>
            <person name="Giulia F.S."/>
            <person name="Sara T."/>
            <person name="Anna F."/>
            <person name="Clotilde B."/>
            <person name="Roberto B."/>
            <person name="Veronica D.S."/>
            <person name="Fabio R."/>
            <person name="Monica P."/>
            <person name="Olivier J."/>
            <person name="Enrico T."/>
            <person name="Nicola S."/>
        </authorList>
    </citation>
    <scope>NUCLEOTIDE SEQUENCE [LARGE SCALE GENOMIC DNA]</scope>
    <source>
        <strain evidence="7 10">CCUG 50187</strain>
    </source>
</reference>
<evidence type="ECO:0000313" key="10">
    <source>
        <dbReference type="Proteomes" id="UP000193811"/>
    </source>
</evidence>
<keyword evidence="5" id="KW-0503">Monooxygenase</keyword>
<dbReference type="Gene3D" id="3.30.70.2450">
    <property type="match status" value="1"/>
</dbReference>
<protein>
    <submittedName>
        <fullName evidence="5">Pentachlorophenol 4-monooxygenase</fullName>
    </submittedName>
    <submittedName>
        <fullName evidence="6">Pentachlorophenol monooxygenase</fullName>
    </submittedName>
</protein>
<dbReference type="AlphaFoldDB" id="A0A0U1D074"/>
<dbReference type="PRINTS" id="PR00420">
    <property type="entry name" value="RNGMNOXGNASE"/>
</dbReference>
<dbReference type="GeneID" id="44296630"/>
<dbReference type="Proteomes" id="UP000193811">
    <property type="component" value="Unassembled WGS sequence"/>
</dbReference>
<evidence type="ECO:0000256" key="2">
    <source>
        <dbReference type="ARBA" id="ARBA00022630"/>
    </source>
</evidence>
<accession>A0A0U1D074</accession>
<dbReference type="InterPro" id="IPR036188">
    <property type="entry name" value="FAD/NAD-bd_sf"/>
</dbReference>
<dbReference type="GO" id="GO:0071949">
    <property type="term" value="F:FAD binding"/>
    <property type="evidence" value="ECO:0007669"/>
    <property type="project" value="InterPro"/>
</dbReference>
<feature type="domain" description="FAD-binding" evidence="4">
    <location>
        <begin position="6"/>
        <end position="335"/>
    </location>
</feature>
<name>A0A0U1D074_9MYCO</name>
<dbReference type="Pfam" id="PF01494">
    <property type="entry name" value="FAD_binding_3"/>
    <property type="match status" value="1"/>
</dbReference>
<reference evidence="6 8" key="3">
    <citation type="submission" date="2016-06" db="EMBL/GenBank/DDBJ databases">
        <authorList>
            <person name="Kjaerup R.B."/>
            <person name="Dalgaard T.S."/>
            <person name="Juul-Madsen H.R."/>
        </authorList>
    </citation>
    <scope>NUCLEOTIDE SEQUENCE [LARGE SCALE GENOMIC DNA]</scope>
    <source>
        <strain evidence="6 8">ACS1953</strain>
    </source>
</reference>
<evidence type="ECO:0000313" key="7">
    <source>
        <dbReference type="EMBL" id="ORV26056.1"/>
    </source>
</evidence>
<keyword evidence="2" id="KW-0285">Flavoprotein</keyword>
<dbReference type="SUPFAM" id="SSF51905">
    <property type="entry name" value="FAD/NAD(P)-binding domain"/>
    <property type="match status" value="1"/>
</dbReference>
<evidence type="ECO:0000313" key="8">
    <source>
        <dbReference type="Proteomes" id="UP000093779"/>
    </source>
</evidence>
<evidence type="ECO:0000313" key="6">
    <source>
        <dbReference type="EMBL" id="OBF26256.1"/>
    </source>
</evidence>
<dbReference type="Proteomes" id="UP000093779">
    <property type="component" value="Unassembled WGS sequence"/>
</dbReference>
<dbReference type="InterPro" id="IPR002938">
    <property type="entry name" value="FAD-bd"/>
</dbReference>
<proteinExistence type="predicted"/>
<evidence type="ECO:0000313" key="5">
    <source>
        <dbReference type="EMBL" id="CQD05606.1"/>
    </source>
</evidence>
<organism evidence="5 9">
    <name type="scientific">Mycolicibacterium conceptionense</name>
    <dbReference type="NCBI Taxonomy" id="451644"/>
    <lineage>
        <taxon>Bacteria</taxon>
        <taxon>Bacillati</taxon>
        <taxon>Actinomycetota</taxon>
        <taxon>Actinomycetes</taxon>
        <taxon>Mycobacteriales</taxon>
        <taxon>Mycobacteriaceae</taxon>
        <taxon>Mycolicibacterium</taxon>
    </lineage>
</organism>
<dbReference type="PANTHER" id="PTHR43004">
    <property type="entry name" value="TRK SYSTEM POTASSIUM UPTAKE PROTEIN"/>
    <property type="match status" value="1"/>
</dbReference>
<dbReference type="EMBL" id="CTEF01000001">
    <property type="protein sequence ID" value="CQD05606.1"/>
    <property type="molecule type" value="Genomic_DNA"/>
</dbReference>
<evidence type="ECO:0000256" key="3">
    <source>
        <dbReference type="ARBA" id="ARBA00022827"/>
    </source>
</evidence>
<dbReference type="RefSeq" id="WP_064894745.1">
    <property type="nucleotide sequence ID" value="NZ_JACKVA010000035.1"/>
</dbReference>
<dbReference type="Gene3D" id="3.50.50.60">
    <property type="entry name" value="FAD/NAD(P)-binding domain"/>
    <property type="match status" value="1"/>
</dbReference>
<dbReference type="InterPro" id="IPR050641">
    <property type="entry name" value="RIFMO-like"/>
</dbReference>
<dbReference type="Proteomes" id="UP000182227">
    <property type="component" value="Unassembled WGS sequence"/>
</dbReference>
<dbReference type="EMBL" id="LZHX01000021">
    <property type="protein sequence ID" value="OBF26256.1"/>
    <property type="molecule type" value="Genomic_DNA"/>
</dbReference>
<evidence type="ECO:0000313" key="9">
    <source>
        <dbReference type="Proteomes" id="UP000182227"/>
    </source>
</evidence>
<gene>
    <name evidence="6" type="ORF">A5726_06220</name>
    <name evidence="7" type="ORF">AWB98_14315</name>
    <name evidence="5" type="ORF">BN970_01017</name>
</gene>